<dbReference type="InterPro" id="IPR036890">
    <property type="entry name" value="HATPase_C_sf"/>
</dbReference>
<dbReference type="Pfam" id="PF02518">
    <property type="entry name" value="HATPase_c"/>
    <property type="match status" value="1"/>
</dbReference>
<dbReference type="PROSITE" id="PS50885">
    <property type="entry name" value="HAMP"/>
    <property type="match status" value="1"/>
</dbReference>
<feature type="domain" description="HAMP" evidence="12">
    <location>
        <begin position="86"/>
        <end position="139"/>
    </location>
</feature>
<dbReference type="PROSITE" id="PS50109">
    <property type="entry name" value="HIS_KIN"/>
    <property type="match status" value="1"/>
</dbReference>
<keyword evidence="7 13" id="KW-0418">Kinase</keyword>
<evidence type="ECO:0000256" key="5">
    <source>
        <dbReference type="ARBA" id="ARBA00022679"/>
    </source>
</evidence>
<comment type="catalytic activity">
    <reaction evidence="1">
        <text>ATP + protein L-histidine = ADP + protein N-phospho-L-histidine.</text>
        <dbReference type="EC" id="2.7.13.3"/>
    </reaction>
</comment>
<comment type="subcellular location">
    <subcellularLocation>
        <location evidence="2">Membrane</location>
    </subcellularLocation>
</comment>
<accession>A0A4Z0CF18</accession>
<dbReference type="PANTHER" id="PTHR45436:SF5">
    <property type="entry name" value="SENSOR HISTIDINE KINASE TRCS"/>
    <property type="match status" value="1"/>
</dbReference>
<evidence type="ECO:0000256" key="4">
    <source>
        <dbReference type="ARBA" id="ARBA00022553"/>
    </source>
</evidence>
<dbReference type="SUPFAM" id="SSF55874">
    <property type="entry name" value="ATPase domain of HSP90 chaperone/DNA topoisomerase II/histidine kinase"/>
    <property type="match status" value="1"/>
</dbReference>
<dbReference type="PANTHER" id="PTHR45436">
    <property type="entry name" value="SENSOR HISTIDINE KINASE YKOH"/>
    <property type="match status" value="1"/>
</dbReference>
<dbReference type="EMBL" id="SMLK01000001">
    <property type="protein sequence ID" value="TFZ09049.1"/>
    <property type="molecule type" value="Genomic_DNA"/>
</dbReference>
<dbReference type="AlphaFoldDB" id="A0A4Z0CF18"/>
<dbReference type="InterPro" id="IPR003661">
    <property type="entry name" value="HisK_dim/P_dom"/>
</dbReference>
<dbReference type="Pfam" id="PF00672">
    <property type="entry name" value="HAMP"/>
    <property type="match status" value="1"/>
</dbReference>
<evidence type="ECO:0000256" key="3">
    <source>
        <dbReference type="ARBA" id="ARBA00012438"/>
    </source>
</evidence>
<dbReference type="CDD" id="cd00082">
    <property type="entry name" value="HisKA"/>
    <property type="match status" value="1"/>
</dbReference>
<evidence type="ECO:0000256" key="6">
    <source>
        <dbReference type="ARBA" id="ARBA00022692"/>
    </source>
</evidence>
<evidence type="ECO:0000256" key="1">
    <source>
        <dbReference type="ARBA" id="ARBA00000085"/>
    </source>
</evidence>
<dbReference type="SMART" id="SM00387">
    <property type="entry name" value="HATPase_c"/>
    <property type="match status" value="1"/>
</dbReference>
<keyword evidence="6" id="KW-0812">Transmembrane</keyword>
<evidence type="ECO:0000313" key="14">
    <source>
        <dbReference type="Proteomes" id="UP000297839"/>
    </source>
</evidence>
<sequence>MLSASVLLLAEWQYRDFYRSLPQQVKRDVDAMRQGEADPTEEAGRLATIYSQYWRSDPLFGERWSLVIGLVICLPVGLLMGFRISRAVTRPLASIAEAANSIALGDLSVRAKAGSERGELAEMVRDFNRMTDALQALEGERRHTAAALSHELRTPLSVLTARLHALRDGVIDPGPAEFTRLIGEVNHLSRLVEDMHTLALAESRKLSIKPADVALADLAREVLDTFEERAQAFGIELKLLVHDAVIAHGDRDRLRQVLSNLLDNALRHARGATTVQVEVARDGGHAVLSVADDGAGLPERVRRHPFDRFQGSGTTGGSSGLGLSIVQALVSLQGGTVQAEAVEPHGARFVVRLPGGFQQA</sequence>
<feature type="domain" description="Histidine kinase" evidence="11">
    <location>
        <begin position="147"/>
        <end position="357"/>
    </location>
</feature>
<dbReference type="SMART" id="SM00304">
    <property type="entry name" value="HAMP"/>
    <property type="match status" value="1"/>
</dbReference>
<evidence type="ECO:0000256" key="8">
    <source>
        <dbReference type="ARBA" id="ARBA00022989"/>
    </source>
</evidence>
<keyword evidence="4" id="KW-0597">Phosphoprotein</keyword>
<reference evidence="13 14" key="1">
    <citation type="submission" date="2019-03" db="EMBL/GenBank/DDBJ databases">
        <title>Ramlibacter sp. 18x22-1, whole genome shotgun sequence.</title>
        <authorList>
            <person name="Zhang X."/>
            <person name="Feng G."/>
            <person name="Zhu H."/>
        </authorList>
    </citation>
    <scope>NUCLEOTIDE SEQUENCE [LARGE SCALE GENOMIC DNA]</scope>
    <source>
        <strain evidence="13 14">18x22-1</strain>
    </source>
</reference>
<evidence type="ECO:0000256" key="9">
    <source>
        <dbReference type="ARBA" id="ARBA00023012"/>
    </source>
</evidence>
<evidence type="ECO:0000259" key="12">
    <source>
        <dbReference type="PROSITE" id="PS50885"/>
    </source>
</evidence>
<evidence type="ECO:0000256" key="7">
    <source>
        <dbReference type="ARBA" id="ARBA00022777"/>
    </source>
</evidence>
<proteinExistence type="predicted"/>
<dbReference type="SUPFAM" id="SSF158472">
    <property type="entry name" value="HAMP domain-like"/>
    <property type="match status" value="1"/>
</dbReference>
<comment type="caution">
    <text evidence="13">The sequence shown here is derived from an EMBL/GenBank/DDBJ whole genome shotgun (WGS) entry which is preliminary data.</text>
</comment>
<keyword evidence="10" id="KW-0472">Membrane</keyword>
<dbReference type="PRINTS" id="PR00344">
    <property type="entry name" value="BCTRLSENSOR"/>
</dbReference>
<dbReference type="InterPro" id="IPR004358">
    <property type="entry name" value="Sig_transdc_His_kin-like_C"/>
</dbReference>
<dbReference type="InterPro" id="IPR003594">
    <property type="entry name" value="HATPase_dom"/>
</dbReference>
<dbReference type="Pfam" id="PF00512">
    <property type="entry name" value="HisKA"/>
    <property type="match status" value="1"/>
</dbReference>
<dbReference type="Gene3D" id="6.10.340.10">
    <property type="match status" value="1"/>
</dbReference>
<keyword evidence="9" id="KW-0902">Two-component regulatory system</keyword>
<evidence type="ECO:0000259" key="11">
    <source>
        <dbReference type="PROSITE" id="PS50109"/>
    </source>
</evidence>
<keyword evidence="5" id="KW-0808">Transferase</keyword>
<organism evidence="13 14">
    <name type="scientific">Ramlibacter humi</name>
    <dbReference type="NCBI Taxonomy" id="2530451"/>
    <lineage>
        <taxon>Bacteria</taxon>
        <taxon>Pseudomonadati</taxon>
        <taxon>Pseudomonadota</taxon>
        <taxon>Betaproteobacteria</taxon>
        <taxon>Burkholderiales</taxon>
        <taxon>Comamonadaceae</taxon>
        <taxon>Ramlibacter</taxon>
    </lineage>
</organism>
<dbReference type="SUPFAM" id="SSF47384">
    <property type="entry name" value="Homodimeric domain of signal transducing histidine kinase"/>
    <property type="match status" value="1"/>
</dbReference>
<keyword evidence="8" id="KW-1133">Transmembrane helix</keyword>
<dbReference type="Gene3D" id="3.30.565.10">
    <property type="entry name" value="Histidine kinase-like ATPase, C-terminal domain"/>
    <property type="match status" value="1"/>
</dbReference>
<dbReference type="GO" id="GO:0000155">
    <property type="term" value="F:phosphorelay sensor kinase activity"/>
    <property type="evidence" value="ECO:0007669"/>
    <property type="project" value="InterPro"/>
</dbReference>
<evidence type="ECO:0000256" key="2">
    <source>
        <dbReference type="ARBA" id="ARBA00004370"/>
    </source>
</evidence>
<evidence type="ECO:0000256" key="10">
    <source>
        <dbReference type="ARBA" id="ARBA00023136"/>
    </source>
</evidence>
<dbReference type="CDD" id="cd06225">
    <property type="entry name" value="HAMP"/>
    <property type="match status" value="1"/>
</dbReference>
<dbReference type="InterPro" id="IPR005467">
    <property type="entry name" value="His_kinase_dom"/>
</dbReference>
<dbReference type="InterPro" id="IPR050428">
    <property type="entry name" value="TCS_sensor_his_kinase"/>
</dbReference>
<keyword evidence="14" id="KW-1185">Reference proteome</keyword>
<protein>
    <recommendedName>
        <fullName evidence="3">histidine kinase</fullName>
        <ecNumber evidence="3">2.7.13.3</ecNumber>
    </recommendedName>
</protein>
<name>A0A4Z0CF18_9BURK</name>
<dbReference type="Gene3D" id="1.10.287.130">
    <property type="match status" value="1"/>
</dbReference>
<dbReference type="GO" id="GO:0005886">
    <property type="term" value="C:plasma membrane"/>
    <property type="evidence" value="ECO:0007669"/>
    <property type="project" value="TreeGrafter"/>
</dbReference>
<gene>
    <name evidence="13" type="ORF">EZ216_06395</name>
</gene>
<dbReference type="OrthoDB" id="9804645at2"/>
<evidence type="ECO:0000313" key="13">
    <source>
        <dbReference type="EMBL" id="TFZ09049.1"/>
    </source>
</evidence>
<dbReference type="SMART" id="SM00388">
    <property type="entry name" value="HisKA"/>
    <property type="match status" value="1"/>
</dbReference>
<dbReference type="EC" id="2.7.13.3" evidence="3"/>
<dbReference type="InterPro" id="IPR036097">
    <property type="entry name" value="HisK_dim/P_sf"/>
</dbReference>
<dbReference type="CDD" id="cd00075">
    <property type="entry name" value="HATPase"/>
    <property type="match status" value="1"/>
</dbReference>
<dbReference type="Proteomes" id="UP000297839">
    <property type="component" value="Unassembled WGS sequence"/>
</dbReference>
<dbReference type="InterPro" id="IPR003660">
    <property type="entry name" value="HAMP_dom"/>
</dbReference>